<protein>
    <recommendedName>
        <fullName evidence="4">Elongation factor 1-delta</fullName>
    </recommendedName>
</protein>
<dbReference type="GO" id="GO:0005085">
    <property type="term" value="F:guanyl-nucleotide exchange factor activity"/>
    <property type="evidence" value="ECO:0007669"/>
    <property type="project" value="TreeGrafter"/>
</dbReference>
<evidence type="ECO:0000259" key="8">
    <source>
        <dbReference type="SMART" id="SM00888"/>
    </source>
</evidence>
<feature type="compositionally biased region" description="Polar residues" evidence="7">
    <location>
        <begin position="103"/>
        <end position="117"/>
    </location>
</feature>
<feature type="region of interest" description="Disordered" evidence="7">
    <location>
        <begin position="103"/>
        <end position="152"/>
    </location>
</feature>
<dbReference type="Pfam" id="PF10587">
    <property type="entry name" value="EF-1_beta_acid"/>
    <property type="match status" value="1"/>
</dbReference>
<keyword evidence="11" id="KW-1185">Reference proteome</keyword>
<dbReference type="InterPro" id="IPR014038">
    <property type="entry name" value="EF1B_bsu/dsu_GNE"/>
</dbReference>
<dbReference type="InterPro" id="IPR049720">
    <property type="entry name" value="EF1B_bsu/dsu"/>
</dbReference>
<dbReference type="SMART" id="SM00888">
    <property type="entry name" value="EF1_GNE"/>
    <property type="match status" value="1"/>
</dbReference>
<dbReference type="GO" id="GO:0003746">
    <property type="term" value="F:translation elongation factor activity"/>
    <property type="evidence" value="ECO:0007669"/>
    <property type="project" value="UniProtKB-KW"/>
</dbReference>
<evidence type="ECO:0000256" key="2">
    <source>
        <dbReference type="ARBA" id="ARBA00022768"/>
    </source>
</evidence>
<keyword evidence="6" id="KW-0175">Coiled coil</keyword>
<dbReference type="PANTHER" id="PTHR11595">
    <property type="entry name" value="EF-HAND AND COILED-COIL DOMAIN-CONTAINING FAMILY MEMBER"/>
    <property type="match status" value="1"/>
</dbReference>
<dbReference type="SUPFAM" id="SSF54984">
    <property type="entry name" value="eEF-1beta-like"/>
    <property type="match status" value="1"/>
</dbReference>
<dbReference type="FunFam" id="3.30.70.60:FF:000001">
    <property type="entry name" value="Elongation factor 1-beta 1 like"/>
    <property type="match status" value="1"/>
</dbReference>
<comment type="similarity">
    <text evidence="1 5">Belongs to the EF-1-beta/EF-1-delta family.</text>
</comment>
<evidence type="ECO:0000256" key="7">
    <source>
        <dbReference type="SAM" id="MobiDB-lite"/>
    </source>
</evidence>
<dbReference type="GeneTree" id="ENSGT00950000183014"/>
<evidence type="ECO:0000256" key="5">
    <source>
        <dbReference type="RuleBase" id="RU003791"/>
    </source>
</evidence>
<dbReference type="InterPro" id="IPR001326">
    <property type="entry name" value="Transl_elong_EF1B_B/D_CS"/>
</dbReference>
<accession>A0A8C4WW49</accession>
<dbReference type="Pfam" id="PF00736">
    <property type="entry name" value="EF1_GNE"/>
    <property type="match status" value="1"/>
</dbReference>
<dbReference type="Gene3D" id="3.30.70.60">
    <property type="match status" value="1"/>
</dbReference>
<dbReference type="InterPro" id="IPR014717">
    <property type="entry name" value="Transl_elong_EF1B/ribsomal_bS6"/>
</dbReference>
<dbReference type="GO" id="GO:0005829">
    <property type="term" value="C:cytosol"/>
    <property type="evidence" value="ECO:0007669"/>
    <property type="project" value="TreeGrafter"/>
</dbReference>
<feature type="domain" description="Translation elongation factor EF1B beta/delta subunit guanine nucleotide exchange" evidence="8">
    <location>
        <begin position="174"/>
        <end position="260"/>
    </location>
</feature>
<dbReference type="Ensembl" id="ENSEBUT00000015677.1">
    <property type="protein sequence ID" value="ENSEBUP00000015101.1"/>
    <property type="gene ID" value="ENSEBUG00000009511.1"/>
</dbReference>
<dbReference type="PANTHER" id="PTHR11595:SF26">
    <property type="entry name" value="ELONGATION FACTOR 1-DELTA"/>
    <property type="match status" value="1"/>
</dbReference>
<dbReference type="InterPro" id="IPR036219">
    <property type="entry name" value="eEF-1beta-like_sf"/>
</dbReference>
<name>A0A8C4WW49_EPTBU</name>
<dbReference type="Ensembl" id="ENSEBUT00000015661.1">
    <property type="protein sequence ID" value="ENSEBUP00000015085.1"/>
    <property type="gene ID" value="ENSEBUG00000009511.1"/>
</dbReference>
<dbReference type="InterPro" id="IPR018940">
    <property type="entry name" value="EF-1_beta_acid_region_euk"/>
</dbReference>
<sequence>MDHGVWIDKYKFDDAERRFHEHLVTPPKGQSTRRIVQDIEKARKHIQNSLAGKASAGEQHGDVTVRLSNVEKENQELRITVTDLQKSLSCLEKRLMIIEGNSKNIQGSQTSQHSPRTCTVEIPKENGGADSSDSIDLFGSDEEEEDDAETKRVREERLKQYQEKKSKKAGVVAKSSIVLDVKPWDDETDMANVEEVVRSVKMDGLLWGASKLVPIGYGIKKLQIQCVVEDDKVGVDILEEEITKFEDLVQSVDVAAFNKI</sequence>
<dbReference type="PROSITE" id="PS00825">
    <property type="entry name" value="EF1BD_2"/>
    <property type="match status" value="1"/>
</dbReference>
<dbReference type="CDD" id="cd00292">
    <property type="entry name" value="EF1B"/>
    <property type="match status" value="1"/>
</dbReference>
<evidence type="ECO:0000313" key="11">
    <source>
        <dbReference type="Proteomes" id="UP000694388"/>
    </source>
</evidence>
<dbReference type="GO" id="GO:0005853">
    <property type="term" value="C:eukaryotic translation elongation factor 1 complex"/>
    <property type="evidence" value="ECO:0007669"/>
    <property type="project" value="InterPro"/>
</dbReference>
<feature type="domain" description="Elongation factor 1 beta central acidic region eukaryote" evidence="9">
    <location>
        <begin position="137"/>
        <end position="165"/>
    </location>
</feature>
<evidence type="ECO:0000256" key="1">
    <source>
        <dbReference type="ARBA" id="ARBA00007411"/>
    </source>
</evidence>
<reference evidence="10" key="1">
    <citation type="submission" date="2025-05" db="UniProtKB">
        <authorList>
            <consortium name="Ensembl"/>
        </authorList>
    </citation>
    <scope>IDENTIFICATION</scope>
</reference>
<evidence type="ECO:0000259" key="9">
    <source>
        <dbReference type="SMART" id="SM01182"/>
    </source>
</evidence>
<evidence type="ECO:0000256" key="6">
    <source>
        <dbReference type="SAM" id="Coils"/>
    </source>
</evidence>
<keyword evidence="2 5" id="KW-0251">Elongation factor</keyword>
<feature type="compositionally biased region" description="Acidic residues" evidence="7">
    <location>
        <begin position="139"/>
        <end position="148"/>
    </location>
</feature>
<evidence type="ECO:0000256" key="3">
    <source>
        <dbReference type="ARBA" id="ARBA00022917"/>
    </source>
</evidence>
<organism evidence="10 11">
    <name type="scientific">Eptatretus burgeri</name>
    <name type="common">Inshore hagfish</name>
    <dbReference type="NCBI Taxonomy" id="7764"/>
    <lineage>
        <taxon>Eukaryota</taxon>
        <taxon>Metazoa</taxon>
        <taxon>Chordata</taxon>
        <taxon>Craniata</taxon>
        <taxon>Vertebrata</taxon>
        <taxon>Cyclostomata</taxon>
        <taxon>Myxini</taxon>
        <taxon>Myxiniformes</taxon>
        <taxon>Myxinidae</taxon>
        <taxon>Eptatretinae</taxon>
        <taxon>Eptatretus</taxon>
    </lineage>
</organism>
<dbReference type="OMA" id="EKMFHEV"/>
<proteinExistence type="inferred from homology"/>
<dbReference type="AlphaFoldDB" id="A0A8C4WW49"/>
<dbReference type="Proteomes" id="UP000694388">
    <property type="component" value="Unplaced"/>
</dbReference>
<feature type="coiled-coil region" evidence="6">
    <location>
        <begin position="67"/>
        <end position="94"/>
    </location>
</feature>
<evidence type="ECO:0000313" key="10">
    <source>
        <dbReference type="Ensembl" id="ENSEBUP00000015101.1"/>
    </source>
</evidence>
<keyword evidence="3 5" id="KW-0648">Protein biosynthesis</keyword>
<dbReference type="SMART" id="SM01182">
    <property type="entry name" value="EF-1_beta_acid"/>
    <property type="match status" value="1"/>
</dbReference>
<evidence type="ECO:0000256" key="4">
    <source>
        <dbReference type="ARBA" id="ARBA00039378"/>
    </source>
</evidence>